<evidence type="ECO:0000313" key="2">
    <source>
        <dbReference type="Proteomes" id="UP000765509"/>
    </source>
</evidence>
<organism evidence="1 2">
    <name type="scientific">Austropuccinia psidii MF-1</name>
    <dbReference type="NCBI Taxonomy" id="1389203"/>
    <lineage>
        <taxon>Eukaryota</taxon>
        <taxon>Fungi</taxon>
        <taxon>Dikarya</taxon>
        <taxon>Basidiomycota</taxon>
        <taxon>Pucciniomycotina</taxon>
        <taxon>Pucciniomycetes</taxon>
        <taxon>Pucciniales</taxon>
        <taxon>Sphaerophragmiaceae</taxon>
        <taxon>Austropuccinia</taxon>
    </lineage>
</organism>
<evidence type="ECO:0000313" key="1">
    <source>
        <dbReference type="EMBL" id="MBW0591572.1"/>
    </source>
</evidence>
<name>A0A9Q3L5F0_9BASI</name>
<dbReference type="EMBL" id="AVOT02143804">
    <property type="protein sequence ID" value="MBW0591572.1"/>
    <property type="molecule type" value="Genomic_DNA"/>
</dbReference>
<keyword evidence="2" id="KW-1185">Reference proteome</keyword>
<proteinExistence type="predicted"/>
<accession>A0A9Q3L5F0</accession>
<reference evidence="1" key="1">
    <citation type="submission" date="2021-03" db="EMBL/GenBank/DDBJ databases">
        <title>Draft genome sequence of rust myrtle Austropuccinia psidii MF-1, a brazilian biotype.</title>
        <authorList>
            <person name="Quecine M.C."/>
            <person name="Pachon D.M.R."/>
            <person name="Bonatelli M.L."/>
            <person name="Correr F.H."/>
            <person name="Franceschini L.M."/>
            <person name="Leite T.F."/>
            <person name="Margarido G.R.A."/>
            <person name="Almeida C.A."/>
            <person name="Ferrarezi J.A."/>
            <person name="Labate C.A."/>
        </authorList>
    </citation>
    <scope>NUCLEOTIDE SEQUENCE</scope>
    <source>
        <strain evidence="1">MF-1</strain>
    </source>
</reference>
<feature type="non-terminal residue" evidence="1">
    <location>
        <position position="1"/>
    </location>
</feature>
<sequence length="216" mass="26047">QLKDLRRQVQKLQNSAGHNAALFQEQLEKSDKSRLELKEDIQSSINNISLKNEFQRQSTPILDRNVLNLKNDLHHTISNNADVETACHFKDIRRLEECPTFSCEVEYNHMEFMKTIDMLKEDFNIPDEYISARLHSLFTKSATKWCYKMRQDHGKHSWPWWKEQIISKWANDSWRFKMENYFEEAIFNIERDRPMSWFLKQKERLTTLNPDMSEKM</sequence>
<protein>
    <submittedName>
        <fullName evidence="1">Uncharacterized protein</fullName>
    </submittedName>
</protein>
<comment type="caution">
    <text evidence="1">The sequence shown here is derived from an EMBL/GenBank/DDBJ whole genome shotgun (WGS) entry which is preliminary data.</text>
</comment>
<dbReference type="OrthoDB" id="2506710at2759"/>
<dbReference type="Proteomes" id="UP000765509">
    <property type="component" value="Unassembled WGS sequence"/>
</dbReference>
<feature type="non-terminal residue" evidence="1">
    <location>
        <position position="216"/>
    </location>
</feature>
<dbReference type="AlphaFoldDB" id="A0A9Q3L5F0"/>
<gene>
    <name evidence="1" type="ORF">O181_131287</name>
</gene>